<evidence type="ECO:0000313" key="3">
    <source>
        <dbReference type="EMBL" id="KAK2818270.1"/>
    </source>
</evidence>
<feature type="region of interest" description="Disordered" evidence="2">
    <location>
        <begin position="191"/>
        <end position="212"/>
    </location>
</feature>
<sequence length="443" mass="52027">MASKQEGRLLTSRYRTHETSEVQSTRLLLQVSSPCRASSRIHKEDSKEQNRSVQEQLMERDQFITRLRDALQGEREKTSKLQSRCNQQALELKRREQLVNRMKEKLSQFTDRHRDRGLSIETINTLPKLLGQREPVSRRAQSDGRKEEALRLMLERREAELREAMKLRHCLTTLLHALRTDMQQTLEEIVNTEEEEEEEKKKTATSRLVQSEQSLGDHVTGGVFLEWTHVQKRMRELQSQSPVAVRTDQEKLLAQLEEELEQSRELVRVQQQLLQESVAVPLPDPLVDSYYLEEWERLQDKWAEFDRQRRSFQQERQAFTDAAIRLGRERCEFEQQKASLLKQQFLSTSPVMKTSHSNRRESTALSELRRLSLSPCVTPTSEGSEVMPWSGQNTGMTPNTPELYCMLQLPFYCREFDSHLSETWVKETQRGDFSLDKQNMDNF</sequence>
<dbReference type="AlphaFoldDB" id="A0AA88IKG5"/>
<evidence type="ECO:0000256" key="1">
    <source>
        <dbReference type="SAM" id="Coils"/>
    </source>
</evidence>
<evidence type="ECO:0008006" key="5">
    <source>
        <dbReference type="Google" id="ProtNLM"/>
    </source>
</evidence>
<dbReference type="EMBL" id="JAVHJS010000024">
    <property type="protein sequence ID" value="KAK2818270.1"/>
    <property type="molecule type" value="Genomic_DNA"/>
</dbReference>
<proteinExistence type="predicted"/>
<feature type="compositionally biased region" description="Basic and acidic residues" evidence="2">
    <location>
        <begin position="41"/>
        <end position="50"/>
    </location>
</feature>
<dbReference type="PANTHER" id="PTHR46507:SF3">
    <property type="entry name" value="AFADIN- AND ALPHA-ACTININ-BINDING PROTEIN-LIKE"/>
    <property type="match status" value="1"/>
</dbReference>
<evidence type="ECO:0000256" key="2">
    <source>
        <dbReference type="SAM" id="MobiDB-lite"/>
    </source>
</evidence>
<protein>
    <recommendedName>
        <fullName evidence="5">Afadin- and alpha-actinin-binding protein-like</fullName>
    </recommendedName>
</protein>
<evidence type="ECO:0000313" key="4">
    <source>
        <dbReference type="Proteomes" id="UP001187315"/>
    </source>
</evidence>
<dbReference type="GO" id="GO:0036064">
    <property type="term" value="C:ciliary basal body"/>
    <property type="evidence" value="ECO:0007669"/>
    <property type="project" value="TreeGrafter"/>
</dbReference>
<feature type="region of interest" description="Disordered" evidence="2">
    <location>
        <begin position="36"/>
        <end position="55"/>
    </location>
</feature>
<accession>A0AA88IKG5</accession>
<keyword evidence="4" id="KW-1185">Reference proteome</keyword>
<feature type="coiled-coil region" evidence="1">
    <location>
        <begin position="246"/>
        <end position="273"/>
    </location>
</feature>
<gene>
    <name evidence="3" type="ORF">Q7C36_022203</name>
</gene>
<reference evidence="3" key="1">
    <citation type="submission" date="2023-08" db="EMBL/GenBank/DDBJ databases">
        <title>Pelteobagrus vachellii genome.</title>
        <authorList>
            <person name="Liu H."/>
        </authorList>
    </citation>
    <scope>NUCLEOTIDE SEQUENCE</scope>
    <source>
        <strain evidence="3">PRFRI_2022a</strain>
        <tissue evidence="3">Muscle</tissue>
    </source>
</reference>
<keyword evidence="1" id="KW-0175">Coiled coil</keyword>
<dbReference type="GO" id="GO:0034451">
    <property type="term" value="C:centriolar satellite"/>
    <property type="evidence" value="ECO:0007669"/>
    <property type="project" value="TreeGrafter"/>
</dbReference>
<dbReference type="PANTHER" id="PTHR46507">
    <property type="entry name" value="AFADIN- AND ALPHA-ACTININ-BINDING PROTEIN"/>
    <property type="match status" value="1"/>
</dbReference>
<dbReference type="Proteomes" id="UP001187315">
    <property type="component" value="Unassembled WGS sequence"/>
</dbReference>
<name>A0AA88IKG5_TACVA</name>
<dbReference type="GO" id="GO:0035735">
    <property type="term" value="P:intraciliary transport involved in cilium assembly"/>
    <property type="evidence" value="ECO:0007669"/>
    <property type="project" value="TreeGrafter"/>
</dbReference>
<organism evidence="3 4">
    <name type="scientific">Tachysurus vachellii</name>
    <name type="common">Darkbarbel catfish</name>
    <name type="synonym">Pelteobagrus vachellii</name>
    <dbReference type="NCBI Taxonomy" id="175792"/>
    <lineage>
        <taxon>Eukaryota</taxon>
        <taxon>Metazoa</taxon>
        <taxon>Chordata</taxon>
        <taxon>Craniata</taxon>
        <taxon>Vertebrata</taxon>
        <taxon>Euteleostomi</taxon>
        <taxon>Actinopterygii</taxon>
        <taxon>Neopterygii</taxon>
        <taxon>Teleostei</taxon>
        <taxon>Ostariophysi</taxon>
        <taxon>Siluriformes</taxon>
        <taxon>Bagridae</taxon>
        <taxon>Tachysurus</taxon>
    </lineage>
</organism>
<dbReference type="InterPro" id="IPR052300">
    <property type="entry name" value="Adhesion_Centrosome_assoc"/>
</dbReference>
<comment type="caution">
    <text evidence="3">The sequence shown here is derived from an EMBL/GenBank/DDBJ whole genome shotgun (WGS) entry which is preliminary data.</text>
</comment>